<evidence type="ECO:0000259" key="6">
    <source>
        <dbReference type="PROSITE" id="PS50010"/>
    </source>
</evidence>
<dbReference type="InterPro" id="IPR055230">
    <property type="entry name" value="PH_Tiam1/2"/>
</dbReference>
<keyword evidence="1" id="KW-0344">Guanine-nucleotide releasing factor</keyword>
<feature type="domain" description="PH" evidence="5">
    <location>
        <begin position="453"/>
        <end position="566"/>
    </location>
</feature>
<feature type="compositionally biased region" description="Basic and acidic residues" evidence="4">
    <location>
        <begin position="2970"/>
        <end position="2994"/>
    </location>
</feature>
<feature type="region of interest" description="Disordered" evidence="4">
    <location>
        <begin position="2970"/>
        <end position="3003"/>
    </location>
</feature>
<dbReference type="CDD" id="cd00136">
    <property type="entry name" value="PDZ_canonical"/>
    <property type="match status" value="1"/>
</dbReference>
<dbReference type="EnsemblMetazoa" id="SCAU004603-RA">
    <property type="protein sequence ID" value="SCAU004603-PA"/>
    <property type="gene ID" value="SCAU004603"/>
</dbReference>
<dbReference type="Gene3D" id="6.10.140.680">
    <property type="match status" value="1"/>
</dbReference>
<dbReference type="FunFam" id="2.30.29.30:FF:000065">
    <property type="entry name" value="T cell lymphoma invasion and metastasis 1"/>
    <property type="match status" value="1"/>
</dbReference>
<dbReference type="SMART" id="SM00455">
    <property type="entry name" value="RBD"/>
    <property type="match status" value="1"/>
</dbReference>
<feature type="coiled-coil region" evidence="3">
    <location>
        <begin position="1782"/>
        <end position="1809"/>
    </location>
</feature>
<dbReference type="Gene3D" id="1.20.900.10">
    <property type="entry name" value="Dbl homology (DH) domain"/>
    <property type="match status" value="1"/>
</dbReference>
<feature type="compositionally biased region" description="Polar residues" evidence="4">
    <location>
        <begin position="1810"/>
        <end position="1824"/>
    </location>
</feature>
<dbReference type="InterPro" id="IPR040655">
    <property type="entry name" value="TIAM1_CC-Ex"/>
</dbReference>
<feature type="compositionally biased region" description="Polar residues" evidence="4">
    <location>
        <begin position="1605"/>
        <end position="1619"/>
    </location>
</feature>
<feature type="compositionally biased region" description="Low complexity" evidence="4">
    <location>
        <begin position="2777"/>
        <end position="2801"/>
    </location>
</feature>
<feature type="compositionally biased region" description="Low complexity" evidence="4">
    <location>
        <begin position="1901"/>
        <end position="1919"/>
    </location>
</feature>
<dbReference type="InterPro" id="IPR001478">
    <property type="entry name" value="PDZ"/>
</dbReference>
<feature type="compositionally biased region" description="Low complexity" evidence="4">
    <location>
        <begin position="711"/>
        <end position="721"/>
    </location>
</feature>
<feature type="domain" description="PDZ" evidence="7">
    <location>
        <begin position="815"/>
        <end position="891"/>
    </location>
</feature>
<evidence type="ECO:0008006" key="11">
    <source>
        <dbReference type="Google" id="ProtNLM"/>
    </source>
</evidence>
<feature type="region of interest" description="Disordered" evidence="4">
    <location>
        <begin position="2166"/>
        <end position="2199"/>
    </location>
</feature>
<dbReference type="Pfam" id="PF02196">
    <property type="entry name" value="RBD"/>
    <property type="match status" value="1"/>
</dbReference>
<dbReference type="STRING" id="35570.A0A1I8P3T5"/>
<feature type="compositionally biased region" description="Basic and acidic residues" evidence="4">
    <location>
        <begin position="2429"/>
        <end position="2440"/>
    </location>
</feature>
<feature type="compositionally biased region" description="Polar residues" evidence="4">
    <location>
        <begin position="1017"/>
        <end position="1031"/>
    </location>
</feature>
<feature type="region of interest" description="Disordered" evidence="4">
    <location>
        <begin position="78"/>
        <end position="106"/>
    </location>
</feature>
<reference evidence="9" key="1">
    <citation type="submission" date="2020-05" db="UniProtKB">
        <authorList>
            <consortium name="EnsemblMetazoa"/>
        </authorList>
    </citation>
    <scope>IDENTIFICATION</scope>
    <source>
        <strain evidence="9">USDA</strain>
    </source>
</reference>
<feature type="compositionally biased region" description="Low complexity" evidence="4">
    <location>
        <begin position="1539"/>
        <end position="1554"/>
    </location>
</feature>
<dbReference type="Pfam" id="PF00169">
    <property type="entry name" value="PH"/>
    <property type="match status" value="1"/>
</dbReference>
<feature type="compositionally biased region" description="Low complexity" evidence="4">
    <location>
        <begin position="2393"/>
        <end position="2408"/>
    </location>
</feature>
<evidence type="ECO:0000256" key="2">
    <source>
        <dbReference type="ARBA" id="ARBA00022737"/>
    </source>
</evidence>
<dbReference type="PANTHER" id="PTHR46001">
    <property type="entry name" value="TIAM (MAMMALIAN TUMOR INVASION AND METASTASIS FACTOR) HOMOLOG"/>
    <property type="match status" value="1"/>
</dbReference>
<feature type="domain" description="RBD" evidence="8">
    <location>
        <begin position="732"/>
        <end position="799"/>
    </location>
</feature>
<feature type="compositionally biased region" description="Basic residues" evidence="4">
    <location>
        <begin position="2330"/>
        <end position="2342"/>
    </location>
</feature>
<evidence type="ECO:0000313" key="10">
    <source>
        <dbReference type="Proteomes" id="UP000095300"/>
    </source>
</evidence>
<dbReference type="SUPFAM" id="SSF50156">
    <property type="entry name" value="PDZ domain-like"/>
    <property type="match status" value="1"/>
</dbReference>
<dbReference type="InterPro" id="IPR035899">
    <property type="entry name" value="DBL_dom_sf"/>
</dbReference>
<feature type="compositionally biased region" description="Low complexity" evidence="4">
    <location>
        <begin position="2629"/>
        <end position="2640"/>
    </location>
</feature>
<feature type="region of interest" description="Disordered" evidence="4">
    <location>
        <begin position="1517"/>
        <end position="1639"/>
    </location>
</feature>
<evidence type="ECO:0000259" key="8">
    <source>
        <dbReference type="PROSITE" id="PS50898"/>
    </source>
</evidence>
<feature type="region of interest" description="Disordered" evidence="4">
    <location>
        <begin position="954"/>
        <end position="989"/>
    </location>
</feature>
<feature type="region of interest" description="Disordered" evidence="4">
    <location>
        <begin position="699"/>
        <end position="731"/>
    </location>
</feature>
<dbReference type="GO" id="GO:0007264">
    <property type="term" value="P:small GTPase-mediated signal transduction"/>
    <property type="evidence" value="ECO:0007669"/>
    <property type="project" value="InterPro"/>
</dbReference>
<feature type="compositionally biased region" description="Low complexity" evidence="4">
    <location>
        <begin position="2652"/>
        <end position="2665"/>
    </location>
</feature>
<dbReference type="InterPro" id="IPR011993">
    <property type="entry name" value="PH-like_dom_sf"/>
</dbReference>
<feature type="compositionally biased region" description="Polar residues" evidence="4">
    <location>
        <begin position="2870"/>
        <end position="2893"/>
    </location>
</feature>
<evidence type="ECO:0000256" key="4">
    <source>
        <dbReference type="SAM" id="MobiDB-lite"/>
    </source>
</evidence>
<organism evidence="9 10">
    <name type="scientific">Stomoxys calcitrans</name>
    <name type="common">Stable fly</name>
    <name type="synonym">Conops calcitrans</name>
    <dbReference type="NCBI Taxonomy" id="35570"/>
    <lineage>
        <taxon>Eukaryota</taxon>
        <taxon>Metazoa</taxon>
        <taxon>Ecdysozoa</taxon>
        <taxon>Arthropoda</taxon>
        <taxon>Hexapoda</taxon>
        <taxon>Insecta</taxon>
        <taxon>Pterygota</taxon>
        <taxon>Neoptera</taxon>
        <taxon>Endopterygota</taxon>
        <taxon>Diptera</taxon>
        <taxon>Brachycera</taxon>
        <taxon>Muscomorpha</taxon>
        <taxon>Muscoidea</taxon>
        <taxon>Muscidae</taxon>
        <taxon>Stomoxys</taxon>
    </lineage>
</organism>
<feature type="region of interest" description="Disordered" evidence="4">
    <location>
        <begin position="1414"/>
        <end position="1476"/>
    </location>
</feature>
<feature type="region of interest" description="Disordered" evidence="4">
    <location>
        <begin position="2321"/>
        <end position="2443"/>
    </location>
</feature>
<evidence type="ECO:0000259" key="5">
    <source>
        <dbReference type="PROSITE" id="PS50003"/>
    </source>
</evidence>
<dbReference type="InterPro" id="IPR001849">
    <property type="entry name" value="PH_domain"/>
</dbReference>
<evidence type="ECO:0000259" key="7">
    <source>
        <dbReference type="PROSITE" id="PS50106"/>
    </source>
</evidence>
<dbReference type="PROSITE" id="PS50010">
    <property type="entry name" value="DH_2"/>
    <property type="match status" value="1"/>
</dbReference>
<feature type="compositionally biased region" description="Basic and acidic residues" evidence="4">
    <location>
        <begin position="2359"/>
        <end position="2370"/>
    </location>
</feature>
<dbReference type="PROSITE" id="PS50106">
    <property type="entry name" value="PDZ"/>
    <property type="match status" value="1"/>
</dbReference>
<feature type="compositionally biased region" description="Polar residues" evidence="4">
    <location>
        <begin position="2066"/>
        <end position="2089"/>
    </location>
</feature>
<dbReference type="PROSITE" id="PS50898">
    <property type="entry name" value="RBD"/>
    <property type="match status" value="1"/>
</dbReference>
<feature type="compositionally biased region" description="Basic and acidic residues" evidence="4">
    <location>
        <begin position="2685"/>
        <end position="2704"/>
    </location>
</feature>
<dbReference type="Gene3D" id="2.30.42.10">
    <property type="match status" value="1"/>
</dbReference>
<dbReference type="GO" id="GO:0005085">
    <property type="term" value="F:guanyl-nucleotide exchange factor activity"/>
    <property type="evidence" value="ECO:0007669"/>
    <property type="project" value="UniProtKB-KW"/>
</dbReference>
<keyword evidence="10" id="KW-1185">Reference proteome</keyword>
<feature type="compositionally biased region" description="Basic and acidic residues" evidence="4">
    <location>
        <begin position="1625"/>
        <end position="1636"/>
    </location>
</feature>
<protein>
    <recommendedName>
        <fullName evidence="11">Still life</fullName>
    </recommendedName>
</protein>
<feature type="compositionally biased region" description="Low complexity" evidence="4">
    <location>
        <begin position="80"/>
        <end position="91"/>
    </location>
</feature>
<feature type="compositionally biased region" description="Low complexity" evidence="4">
    <location>
        <begin position="2705"/>
        <end position="2723"/>
    </location>
</feature>
<keyword evidence="2" id="KW-0677">Repeat</keyword>
<feature type="compositionally biased region" description="Polar residues" evidence="4">
    <location>
        <begin position="1441"/>
        <end position="1452"/>
    </location>
</feature>
<feature type="compositionally biased region" description="Low complexity" evidence="4">
    <location>
        <begin position="1589"/>
        <end position="1604"/>
    </location>
</feature>
<feature type="compositionally biased region" description="Polar residues" evidence="4">
    <location>
        <begin position="2409"/>
        <end position="2423"/>
    </location>
</feature>
<dbReference type="PROSITE" id="PS50003">
    <property type="entry name" value="PH_DOMAIN"/>
    <property type="match status" value="1"/>
</dbReference>
<feature type="compositionally biased region" description="Low complexity" evidence="4">
    <location>
        <begin position="959"/>
        <end position="975"/>
    </location>
</feature>
<feature type="region of interest" description="Disordered" evidence="4">
    <location>
        <begin position="1008"/>
        <end position="1031"/>
    </location>
</feature>
<dbReference type="PROSITE" id="PS00741">
    <property type="entry name" value="DH_1"/>
    <property type="match status" value="1"/>
</dbReference>
<dbReference type="Gene3D" id="2.30.29.30">
    <property type="entry name" value="Pleckstrin-homology domain (PH domain)/Phosphotyrosine-binding domain (PTB)"/>
    <property type="match status" value="2"/>
</dbReference>
<dbReference type="SUPFAM" id="SSF50729">
    <property type="entry name" value="PH domain-like"/>
    <property type="match status" value="2"/>
</dbReference>
<feature type="region of interest" description="Disordered" evidence="4">
    <location>
        <begin position="1810"/>
        <end position="2131"/>
    </location>
</feature>
<feature type="compositionally biased region" description="Low complexity" evidence="4">
    <location>
        <begin position="1973"/>
        <end position="1997"/>
    </location>
</feature>
<evidence type="ECO:0000313" key="9">
    <source>
        <dbReference type="EnsemblMetazoa" id="SCAU004603-PA"/>
    </source>
</evidence>
<dbReference type="SUPFAM" id="SSF48065">
    <property type="entry name" value="DBL homology domain (DH-domain)"/>
    <property type="match status" value="1"/>
</dbReference>
<feature type="coiled-coil region" evidence="3">
    <location>
        <begin position="2586"/>
        <end position="2613"/>
    </location>
</feature>
<feature type="domain" description="DH" evidence="6">
    <location>
        <begin position="1043"/>
        <end position="1237"/>
    </location>
</feature>
<dbReference type="FunFam" id="2.30.29.30:FF:000337">
    <property type="entry name" value="Protein still life, isoform SIF type"/>
    <property type="match status" value="1"/>
</dbReference>
<dbReference type="InterPro" id="IPR003116">
    <property type="entry name" value="RBD_dom"/>
</dbReference>
<name>A0A1I8P3T5_STOCA</name>
<feature type="compositionally biased region" description="Basic and acidic residues" evidence="4">
    <location>
        <begin position="2166"/>
        <end position="2190"/>
    </location>
</feature>
<dbReference type="SMART" id="SM00228">
    <property type="entry name" value="PDZ"/>
    <property type="match status" value="1"/>
</dbReference>
<dbReference type="SMART" id="SM00233">
    <property type="entry name" value="PH"/>
    <property type="match status" value="2"/>
</dbReference>
<feature type="compositionally biased region" description="Basic and acidic residues" evidence="4">
    <location>
        <begin position="1881"/>
        <end position="1900"/>
    </location>
</feature>
<feature type="region of interest" description="Disordered" evidence="4">
    <location>
        <begin position="1"/>
        <end position="29"/>
    </location>
</feature>
<feature type="region of interest" description="Disordered" evidence="4">
    <location>
        <begin position="1659"/>
        <end position="1708"/>
    </location>
</feature>
<feature type="compositionally biased region" description="Basic residues" evidence="4">
    <location>
        <begin position="1526"/>
        <end position="1538"/>
    </location>
</feature>
<dbReference type="Pfam" id="PF18385">
    <property type="entry name" value="Tiam_CC_Ex"/>
    <property type="match status" value="1"/>
</dbReference>
<feature type="compositionally biased region" description="Polar residues" evidence="4">
    <location>
        <begin position="2614"/>
        <end position="2628"/>
    </location>
</feature>
<sequence length="3110" mass="342626">MTASHNGVLKRKSSSAERAPRSPSPCTDPLCPLLPICTDPNCRYLECQSSTSQRKLPSTSSSTLNLLRNQQLTKAQMHTVPPSDDGAAAAGPQPPPPSSKVPPAQSQPKRKYVICHDCRYCAPLSCRNRKCLNAPKCNSLPRCAADFNRLRTTLTQPPASLYDTEPGAPAMQLTLLEQTTTAMAVAASTASTTTTVMQQPAAVTPSSGSGVGVGVGICSGGGGQRSNSQPNTLQRGESCALFYTAPIVAKRKHQNGHASAANGKLIKSASAVSLDERRRRHKTVHFGENLLREVCQNRKLIKYEQKPSGSQPSQTNGELLYNFVEGVLSAWHDDDDEDQLRSGAESEPEHGTMALKPLHRYDVIRYQVIKRVVNEAAELHGTLHLGNSRFRHRHWRSTAKQCNELFLRKISDDDRMSLTTAVSDEDDGESVMASPYKAKATGTAASSFNCTGAVRKAGFLSVKKWLLRKKHQIELARKRGWKGYWVCLKGTTLLFYPCDSREGRSVEAAPKHLIIVDGAIMQPIPEHPKRDYIFCLSTAFGDAYLFQAPCQVELENWVNSIHSACAAAFARHRGKTGTLHLLQEEIFRIEKAIESDHKLKHMAELQQSVVTDQDTRLQIQAQILQWEENLERLHCEQFRLRCYMASLQSGELPNPKSLLTHVSRPTKNTLNKLGVFTVSSFHAFICARSPSLLNNLLAGRGATKRRPPMLSRSNSGSSRRSMQLNSRDEPEKTFKVAMPDNAYSTVYLRDAMSVEEFLASACARRNLNPMEHFVRVKKRRDMEDHNYFVPHRNDLIENYLHNHEFVEVCMKILYQVELHRTTLEQMWGFSVEAELIENAERQDELCCYVSRVEDKSVAMQNGIIKGDEIMVINGAIVSDLDMMYLESVLQEEQSLSMMMRSSRTEPPDLGSIMRVTDDMIDSLVCPPPPTDPPVMSEEMITGLIVPAPGWNGTGKDLYSPEAESSPAPSFVEPSAGLVPGAGTKPTSRTSSFEIENLLKTAEQVTGFCRSPQETRKASPTGSVTSSVSNAALTPSRQLTDAEKLRKVILELVDTEKTYVKHLNNLLENYLEPLKRETFLSNAEINALFGNIHEIVTFQRQFLQNLVEALELEPDFHKFDHPSQYRNVLFAIGSAFLYYVNHFKLYSSFCASHSKAQKVLHPNEGNHALQEFLNARNPKQQHSCTLESYLIKPIQRILKYPLLLQQLRNLTDSRADEHLHLCEALKGMEKVAEHINEMQRIHEEYGAIFDHLFRQHQKACKQPIDLSPGDLLYYGGVEWLNISDFLGKIKKGLELHAMCFVFKSAVVFLCKERLRQKKKLMGVSSKSTPNEVEIIRYQVLIPVTEVQVRASSAKDMDSHFLWELIHLRSQLQRRSEKVYVLSNSTADFRNAFLKTIRQIIRESVRNMSIPMKNFGGSSGSVSGMSSQGGCSGSSQTLERPKQQITIMQGSQTLGKPKKKSGSQRHSAGNIDYDNISGSQEAEDVPFQEHHHMHTLHTSTFRSRSKTVGDASDIMGAAMESSQTQQQQHHHQQQQIHHHYQQQQQQQHQHHQQSQSDIERMDPGTKSEGEEEFQQGTIKTKASLGRTPNHLTLSTTSTLSVGSTGSQARLIQSSHPPSTYQPVLMKDLGKPSDDKATLDTDSQAATTAAALNLSLGSSGSLFTTPSCGSSNRRQHNTADDNANGNVLHAASSSSCSSSSMPGKFSPRQSPNRDVEVIEIFKSEIDRISAATQQVSVVHFSSKETSSSRKSPSSMVRVGAENVMDDSSAQYMDKHLSELQQDRLNETMTCDIEAYMANLKEASLESTDLQIEAGDQQQNDSSLSPEPQTVVENTQQTVTADIESPPRPPATESDSTGTTTYTTSEKSEDESEGVPSTSSASHHVVIDKKVDKVFKSKSSDKISKSSQKASSSGSNGGTTSSGSGSGGGSSAPKTKLKSPRQNIYISPDRSKSQGSSPVRIIKIKSPRTSLSDQGKRLSVSSSRDSSQDRLSTGRRTPSPRRSSDGSGGILKRSASPSGGILKRPSSPSKAKSPDRSCLKKLTPSHDCSIESLSPHISPRNSIEYLSPDRSATCTMCQHHSPRNSFDSRSSEPNLDMPRSSLKSPRGSFESRSPDRSYGGGGGGVGGSRKRSVSAHANIDHVQKSKTAEAYYQYYPIYDNRTCSDHYVSIRRDSEQRPEVQHRRASKSLERSMSRDSTTSSSYRYGVSPERIYTINNGAAAAAATDPMMMMNVPMRSQSAENTFSAASYRHEASPAQYYHYGGAQPTATLQQQYGLCYEPQCPHDRPYQLSSSAPEHTTCMDCLYQKRPSSKTVGDASDIMGAAMESSQTQQQQHHHQQQQIHHHYQQQQQQQHQHHQQSQSDIERMDPGTKSEGEEEFQQGTIKTKASLGRTPNHLTLSTTSTLSVGSTGSQARLIQSSHPPSTYQPVLMKDLGKPSDDKATLDTDSQAATTAAALNLSLGSSGSLFTTPSCGSSNRRQHNTADDNANGNVLHAASSSSCSSSSMPGKFSPRQSPNRDVEVIEIFKSEIDRISAATQQVSVVHFSSKETSSSRKSPSSMVRVGAENVMDDSSAQYMDKHLSELQQDRLNETMTCDIEAYMANLKEASLESTDLQIEAGDQQQNDSSLSPEPQTVVENTQQTVTADIESPPRPPATESDSTGTTTYTTSEKSEDESEGVPSTSSASHHVVIDKKVDKVFKSKSSDKISKSSQKASSSGSNGGTTSSGSGSGGGSSAPKTKLKSPRQNIYISPDRSKSQGSSPVRIIKIKSPRTSLSDQGKRLSVSSSRDSSQDRLSTGRRTPSPRRSSDGSGGILKRSASPSGGILKRPSSPSKAKSPDRSCLKKLTPSHDCSIESLSPHISPRNSIEYLSPDRSATCTMCQHHSPRNSFDSRSSEPNLDMPRSSLKSPRGSFESRSPDRSYGGGGGGVGGSRKRSVSAHANIDHVQKSKTAEAYYQYYPIYDNRTCSDHYVSIRRDSEQRPEVQHRRASKSLERSMSRDSTTSSSYRYGVSPERIYTINNGAAAAAATDPMMMMNVPMRSQSAENTFSAASYRHEASPAQYYHYGGAQPTATLQQQYGLCYEPQCPHDRPYQLSSSAPEHTTCMDCLYQKRPS</sequence>
<dbReference type="InterPro" id="IPR036034">
    <property type="entry name" value="PDZ_sf"/>
</dbReference>
<dbReference type="CDD" id="cd01255">
    <property type="entry name" value="PH2_Tiam1_2"/>
    <property type="match status" value="1"/>
</dbReference>
<dbReference type="InterPro" id="IPR043537">
    <property type="entry name" value="Tiam1/Tiam2/Sif"/>
</dbReference>
<dbReference type="PANTHER" id="PTHR46001:SF3">
    <property type="entry name" value="PROTEIN STILL LIFE, ISOFORM SIF TYPE 1"/>
    <property type="match status" value="1"/>
</dbReference>
<feature type="compositionally biased region" description="Low complexity" evidence="4">
    <location>
        <begin position="1418"/>
        <end position="1433"/>
    </location>
</feature>
<feature type="region of interest" description="Disordered" evidence="4">
    <location>
        <begin position="2614"/>
        <end position="2935"/>
    </location>
</feature>
<evidence type="ECO:0000256" key="3">
    <source>
        <dbReference type="SAM" id="Coils"/>
    </source>
</evidence>
<dbReference type="CDD" id="cd00160">
    <property type="entry name" value="RhoGEF"/>
    <property type="match status" value="1"/>
</dbReference>
<accession>A0A1I8P3T5</accession>
<dbReference type="Pfam" id="PF23014">
    <property type="entry name" value="PH_Tiam1"/>
    <property type="match status" value="1"/>
</dbReference>
<dbReference type="CDD" id="cd01230">
    <property type="entry name" value="PH1_Tiam1_2"/>
    <property type="match status" value="1"/>
</dbReference>
<feature type="compositionally biased region" description="Basic and acidic residues" evidence="4">
    <location>
        <begin position="1555"/>
        <end position="1566"/>
    </location>
</feature>
<dbReference type="SMART" id="SM00325">
    <property type="entry name" value="RhoGEF"/>
    <property type="match status" value="1"/>
</dbReference>
<feature type="compositionally biased region" description="Low complexity" evidence="4">
    <location>
        <begin position="2343"/>
        <end position="2358"/>
    </location>
</feature>
<evidence type="ECO:0000256" key="1">
    <source>
        <dbReference type="ARBA" id="ARBA00022658"/>
    </source>
</evidence>
<feature type="region of interest" description="Disordered" evidence="4">
    <location>
        <begin position="2463"/>
        <end position="2512"/>
    </location>
</feature>
<keyword evidence="3" id="KW-0175">Coiled coil</keyword>
<dbReference type="Pfam" id="PF00621">
    <property type="entry name" value="RhoGEF"/>
    <property type="match status" value="1"/>
</dbReference>
<feature type="compositionally biased region" description="Gly residues" evidence="4">
    <location>
        <begin position="2918"/>
        <end position="2927"/>
    </location>
</feature>
<dbReference type="InterPro" id="IPR001331">
    <property type="entry name" value="GDS_CDC24_CS"/>
</dbReference>
<dbReference type="VEuPathDB" id="VectorBase:SCAU004603"/>
<feature type="compositionally biased region" description="Gly residues" evidence="4">
    <location>
        <begin position="2114"/>
        <end position="2123"/>
    </location>
</feature>
<proteinExistence type="predicted"/>
<feature type="compositionally biased region" description="Low complexity" evidence="4">
    <location>
        <begin position="1848"/>
        <end position="1861"/>
    </location>
</feature>
<dbReference type="InterPro" id="IPR000219">
    <property type="entry name" value="DH_dom"/>
</dbReference>
<dbReference type="Proteomes" id="UP000095300">
    <property type="component" value="Unassembled WGS sequence"/>
</dbReference>
<feature type="compositionally biased region" description="Low complexity" evidence="4">
    <location>
        <begin position="1825"/>
        <end position="1836"/>
    </location>
</feature>